<feature type="transmembrane region" description="Helical" evidence="9">
    <location>
        <begin position="232"/>
        <end position="254"/>
    </location>
</feature>
<comment type="subcellular location">
    <subcellularLocation>
        <location evidence="1">Cell membrane</location>
        <topology evidence="1">Multi-pass membrane protein</topology>
    </subcellularLocation>
</comment>
<dbReference type="NCBIfam" id="TIGR00410">
    <property type="entry name" value="lacE"/>
    <property type="match status" value="1"/>
</dbReference>
<feature type="transmembrane region" description="Helical" evidence="9">
    <location>
        <begin position="114"/>
        <end position="131"/>
    </location>
</feature>
<evidence type="ECO:0000256" key="6">
    <source>
        <dbReference type="ARBA" id="ARBA00022989"/>
    </source>
</evidence>
<feature type="transmembrane region" description="Helical" evidence="9">
    <location>
        <begin position="151"/>
        <end position="168"/>
    </location>
</feature>
<keyword evidence="5 9" id="KW-0812">Transmembrane</keyword>
<keyword evidence="3 8" id="KW-1003">Cell membrane</keyword>
<evidence type="ECO:0000313" key="11">
    <source>
        <dbReference type="EMBL" id="MFC0225113.1"/>
    </source>
</evidence>
<proteinExistence type="predicted"/>
<keyword evidence="7 8" id="KW-0472">Membrane</keyword>
<evidence type="ECO:0000256" key="8">
    <source>
        <dbReference type="PIRNR" id="PIRNR006351"/>
    </source>
</evidence>
<sequence>MSFMASFEKGMEKILVPIAIRLNSQKHVAAIRDAFILSFPLVMASSFIILINFAILSPDGFIAKMLFLGKIFPNIASAQAIFSPVMQGSVNIMSILIVFLVARNIAISYKQDDLLCGLTAIGAFFIVYTPYEVINGQAYITMRFMGAQGLFVAIIVALITGEIFSRLARSPRATITMPAQVPPAVARSFKVLIPVFSVMIFFSVLSYLISMISPLGVNDLVYSLIQSPLKHVGTNIFAVVILGVVSNFLWILGIHGPNTIAAIREAIFSEANLENLSYAAAHGTTWGAPYPTTWGSIYDTFANYGGSGMTLGLILAIFIASRRADYRDIAKLSIVPGLFNINEPIIFGLPIVLNPVLIIPFIMVPAINSLIGYFFVSMNIIPPVAYALPWTTPGPLIPFLGTGGNWLALGVGILCLIVSTLIYLPFVIVSNKVQMKNAENA</sequence>
<evidence type="ECO:0000256" key="9">
    <source>
        <dbReference type="SAM" id="Phobius"/>
    </source>
</evidence>
<feature type="domain" description="PTS EIIC type-3" evidence="10">
    <location>
        <begin position="11"/>
        <end position="426"/>
    </location>
</feature>
<dbReference type="PIRSF" id="PIRSF006351">
    <property type="entry name" value="PTS_EIIC-Cellobiose"/>
    <property type="match status" value="1"/>
</dbReference>
<evidence type="ECO:0000256" key="4">
    <source>
        <dbReference type="ARBA" id="ARBA00022597"/>
    </source>
</evidence>
<feature type="transmembrane region" description="Helical" evidence="9">
    <location>
        <begin position="301"/>
        <end position="321"/>
    </location>
</feature>
<comment type="caution">
    <text evidence="11">The sequence shown here is derived from an EMBL/GenBank/DDBJ whole genome shotgun (WGS) entry which is preliminary data.</text>
</comment>
<dbReference type="InterPro" id="IPR004501">
    <property type="entry name" value="PTS_EIIC_3"/>
</dbReference>
<evidence type="ECO:0000256" key="1">
    <source>
        <dbReference type="ARBA" id="ARBA00004651"/>
    </source>
</evidence>
<evidence type="ECO:0000256" key="7">
    <source>
        <dbReference type="ARBA" id="ARBA00023136"/>
    </source>
</evidence>
<dbReference type="PANTHER" id="PTHR33989:SF4">
    <property type="entry name" value="PTS SYSTEM N,N'-DIACETYLCHITOBIOSE-SPECIFIC EIIC COMPONENT"/>
    <property type="match status" value="1"/>
</dbReference>
<feature type="transmembrane region" description="Helical" evidence="9">
    <location>
        <begin position="408"/>
        <end position="429"/>
    </location>
</feature>
<protein>
    <recommendedName>
        <fullName evidence="8">Permease IIC component</fullName>
    </recommendedName>
</protein>
<feature type="transmembrane region" description="Helical" evidence="9">
    <location>
        <begin position="34"/>
        <end position="56"/>
    </location>
</feature>
<dbReference type="InterPro" id="IPR003352">
    <property type="entry name" value="PTS_EIIC"/>
</dbReference>
<evidence type="ECO:0000256" key="2">
    <source>
        <dbReference type="ARBA" id="ARBA00022448"/>
    </source>
</evidence>
<accession>A0ABV6E8B0</accession>
<dbReference type="InterPro" id="IPR004796">
    <property type="entry name" value="PTS_IIC_cello"/>
</dbReference>
<dbReference type="RefSeq" id="WP_380672120.1">
    <property type="nucleotide sequence ID" value="NZ_CP173186.1"/>
</dbReference>
<dbReference type="Proteomes" id="UP001589792">
    <property type="component" value="Unassembled WGS sequence"/>
</dbReference>
<feature type="transmembrane region" description="Helical" evidence="9">
    <location>
        <begin position="76"/>
        <end position="102"/>
    </location>
</feature>
<gene>
    <name evidence="11" type="ORF">ACFFJ3_01065</name>
</gene>
<reference evidence="11 12" key="1">
    <citation type="submission" date="2024-09" db="EMBL/GenBank/DDBJ databases">
        <authorList>
            <person name="Sun Q."/>
            <person name="Mori K."/>
        </authorList>
    </citation>
    <scope>NUCLEOTIDE SEQUENCE [LARGE SCALE GENOMIC DNA]</scope>
    <source>
        <strain evidence="11 12">CCM 8626</strain>
    </source>
</reference>
<feature type="transmembrane region" description="Helical" evidence="9">
    <location>
        <begin position="189"/>
        <end position="212"/>
    </location>
</feature>
<evidence type="ECO:0000313" key="12">
    <source>
        <dbReference type="Proteomes" id="UP001589792"/>
    </source>
</evidence>
<name>A0ABV6E8B0_9GAMM</name>
<dbReference type="Pfam" id="PF02378">
    <property type="entry name" value="PTS_EIIC"/>
    <property type="match status" value="1"/>
</dbReference>
<dbReference type="PANTHER" id="PTHR33989">
    <property type="match status" value="1"/>
</dbReference>
<evidence type="ECO:0000256" key="3">
    <source>
        <dbReference type="ARBA" id="ARBA00022475"/>
    </source>
</evidence>
<dbReference type="InterPro" id="IPR051088">
    <property type="entry name" value="PTS_Sugar-EIIC/EIIB"/>
</dbReference>
<keyword evidence="6 9" id="KW-1133">Transmembrane helix</keyword>
<organism evidence="11 12">
    <name type="scientific">Serratia aquatilis</name>
    <dbReference type="NCBI Taxonomy" id="1737515"/>
    <lineage>
        <taxon>Bacteria</taxon>
        <taxon>Pseudomonadati</taxon>
        <taxon>Pseudomonadota</taxon>
        <taxon>Gammaproteobacteria</taxon>
        <taxon>Enterobacterales</taxon>
        <taxon>Yersiniaceae</taxon>
        <taxon>Serratia</taxon>
    </lineage>
</organism>
<evidence type="ECO:0000256" key="5">
    <source>
        <dbReference type="ARBA" id="ARBA00022692"/>
    </source>
</evidence>
<feature type="transmembrane region" description="Helical" evidence="9">
    <location>
        <begin position="341"/>
        <end position="363"/>
    </location>
</feature>
<evidence type="ECO:0000259" key="10">
    <source>
        <dbReference type="PROSITE" id="PS51105"/>
    </source>
</evidence>
<keyword evidence="12" id="KW-1185">Reference proteome</keyword>
<feature type="transmembrane region" description="Helical" evidence="9">
    <location>
        <begin position="370"/>
        <end position="388"/>
    </location>
</feature>
<keyword evidence="4 8" id="KW-0762">Sugar transport</keyword>
<dbReference type="EMBL" id="JBHLXG010000003">
    <property type="protein sequence ID" value="MFC0225113.1"/>
    <property type="molecule type" value="Genomic_DNA"/>
</dbReference>
<keyword evidence="2 8" id="KW-0813">Transport</keyword>
<dbReference type="PROSITE" id="PS51105">
    <property type="entry name" value="PTS_EIIC_TYPE_3"/>
    <property type="match status" value="1"/>
</dbReference>
<comment type="function">
    <text evidence="8">The phosphoenolpyruvate-dependent sugar phosphotransferase system (PTS), a major carbohydrate active -transport system, catalyzes the phosphorylation of incoming sugar substrates concomitant with their translocation across the cell membrane.</text>
</comment>